<protein>
    <submittedName>
        <fullName evidence="1">Uncharacterized protein</fullName>
    </submittedName>
</protein>
<proteinExistence type="predicted"/>
<keyword evidence="2" id="KW-1185">Reference proteome</keyword>
<gene>
    <name evidence="1" type="ORF">QAD02_001786</name>
</gene>
<sequence>MSIFTQNVNPITGITVWEERDPNYDYYQEIARAAFADMLHDHERNHKYYLALKAAIDKKHEAGEQAHVLDIGTGTGLLSMMAAKCGADIITACETFRPMAECAKKIIEKNKLEKQIQLIYKRSTKIVINGFSPLLTDADDLPRKANILVTEVFDTELIGEGALSTFKHALDFLLEDDPVVVPSCGTIWVQIVDSPTVRNWNRVNPVNSVTSGETLIEVPEVAQSCSGASAVHDIQLSQLPQDSFTPLTDPIPIFKFDWTGSSSLDYNEHVVLPIKTLTEGTAHAVFMWWHLDMDMDSKIQLSCAPVWAHPDVQKEIKDGKPYKELADKIPWRDHWMQAVYYFPNDLNVTPSEEVLLVASHDEYSFWYSLEKKKKGIENFKRPMCECCIHLAFSRTRIGQLNDVSRNDKYLKAISKKVTPDTVCLVISDSSLLGLSIAKMGIKKLYILESNPLSQKTVKLFIEKNGLTEIVSVIESADDLPPPSEITLIFAEPFHVTSILPWDNFYHWYLASKYPASIPRIPQRAVMKAVAMEFKDLHKIRAPLGICEGFDLTIFDELVQSSSLRADSPVEAQPLWEYPGRALSNVFTLADVNFCSKAEEHAKIESSCQVPIVVDGSCNGIAIWVDWHLDDEICVSSGPVEEIVPGSRVSWDWYSRQGVHLLSNITQVSNKNVVVSAFAFNAREGLFEFSFNVK</sequence>
<reference evidence="1" key="1">
    <citation type="submission" date="2023-04" db="EMBL/GenBank/DDBJ databases">
        <title>A chromosome-level genome assembly of the parasitoid wasp Eretmocerus hayati.</title>
        <authorList>
            <person name="Zhong Y."/>
            <person name="Liu S."/>
            <person name="Liu Y."/>
        </authorList>
    </citation>
    <scope>NUCLEOTIDE SEQUENCE</scope>
    <source>
        <strain evidence="1">ZJU_SS_LIU_2023</strain>
    </source>
</reference>
<evidence type="ECO:0000313" key="2">
    <source>
        <dbReference type="Proteomes" id="UP001239111"/>
    </source>
</evidence>
<comment type="caution">
    <text evidence="1">The sequence shown here is derived from an EMBL/GenBank/DDBJ whole genome shotgun (WGS) entry which is preliminary data.</text>
</comment>
<name>A0ACC2NJW9_9HYME</name>
<dbReference type="Proteomes" id="UP001239111">
    <property type="component" value="Chromosome 3"/>
</dbReference>
<evidence type="ECO:0000313" key="1">
    <source>
        <dbReference type="EMBL" id="KAJ8670527.1"/>
    </source>
</evidence>
<dbReference type="EMBL" id="CM056743">
    <property type="protein sequence ID" value="KAJ8670527.1"/>
    <property type="molecule type" value="Genomic_DNA"/>
</dbReference>
<accession>A0ACC2NJW9</accession>
<organism evidence="1 2">
    <name type="scientific">Eretmocerus hayati</name>
    <dbReference type="NCBI Taxonomy" id="131215"/>
    <lineage>
        <taxon>Eukaryota</taxon>
        <taxon>Metazoa</taxon>
        <taxon>Ecdysozoa</taxon>
        <taxon>Arthropoda</taxon>
        <taxon>Hexapoda</taxon>
        <taxon>Insecta</taxon>
        <taxon>Pterygota</taxon>
        <taxon>Neoptera</taxon>
        <taxon>Endopterygota</taxon>
        <taxon>Hymenoptera</taxon>
        <taxon>Apocrita</taxon>
        <taxon>Proctotrupomorpha</taxon>
        <taxon>Chalcidoidea</taxon>
        <taxon>Aphelinidae</taxon>
        <taxon>Aphelininae</taxon>
        <taxon>Eretmocerus</taxon>
    </lineage>
</organism>